<reference evidence="4" key="2">
    <citation type="submission" date="2024-04" db="EMBL/GenBank/DDBJ databases">
        <authorList>
            <person name="Chen Y."/>
            <person name="Shah S."/>
            <person name="Dougan E. K."/>
            <person name="Thang M."/>
            <person name="Chan C."/>
        </authorList>
    </citation>
    <scope>NUCLEOTIDE SEQUENCE [LARGE SCALE GENOMIC DNA]</scope>
</reference>
<gene>
    <name evidence="3" type="ORF">C1SCF055_LOCUS11123</name>
</gene>
<name>A0A9P1C367_9DINO</name>
<dbReference type="AlphaFoldDB" id="A0A9P1C367"/>
<dbReference type="EMBL" id="CAMXCT020000810">
    <property type="protein sequence ID" value="CAL1136890.1"/>
    <property type="molecule type" value="Genomic_DNA"/>
</dbReference>
<organism evidence="3">
    <name type="scientific">Cladocopium goreaui</name>
    <dbReference type="NCBI Taxonomy" id="2562237"/>
    <lineage>
        <taxon>Eukaryota</taxon>
        <taxon>Sar</taxon>
        <taxon>Alveolata</taxon>
        <taxon>Dinophyceae</taxon>
        <taxon>Suessiales</taxon>
        <taxon>Symbiodiniaceae</taxon>
        <taxon>Cladocopium</taxon>
    </lineage>
</organism>
<protein>
    <submittedName>
        <fullName evidence="3">Uncharacterized protein</fullName>
    </submittedName>
</protein>
<comment type="caution">
    <text evidence="3">The sequence shown here is derived from an EMBL/GenBank/DDBJ whole genome shotgun (WGS) entry which is preliminary data.</text>
</comment>
<evidence type="ECO:0000256" key="1">
    <source>
        <dbReference type="SAM" id="Coils"/>
    </source>
</evidence>
<feature type="region of interest" description="Disordered" evidence="2">
    <location>
        <begin position="1"/>
        <end position="54"/>
    </location>
</feature>
<evidence type="ECO:0000313" key="4">
    <source>
        <dbReference type="EMBL" id="CAL1136890.1"/>
    </source>
</evidence>
<accession>A0A9P1C367</accession>
<sequence length="327" mass="36394">MSFARATRRPPLRPESPQARACRERPPSSLSPRRLRPRARLSMSSSEPSTSHPAFSLRTCASSRALNSLSPCPSFQSISRASVQSATSARSSLAKLLEKCQAAQRQLDTELCALKGISCEVDARLAQQLRRRFNLLGTSPPCEEDRRSEMEGALRKLQEESSRCRMVKDHMESLIKTAAQVLTGQELFDQRPASVPAFAIQLQKQLNAKLQESRVRCRESAKLGLESLRKTELRDVEDMAPFTLSLPLPATAQLAASTAALQLVEKLRHKEKEPALQWPEPIPCFHGGLDDLQCRWPDDAVIKEEEEEESVDMSRSYSGPTTVDVCA</sequence>
<dbReference type="EMBL" id="CAMXCT030000810">
    <property type="protein sequence ID" value="CAL4770827.1"/>
    <property type="molecule type" value="Genomic_DNA"/>
</dbReference>
<evidence type="ECO:0000256" key="2">
    <source>
        <dbReference type="SAM" id="MobiDB-lite"/>
    </source>
</evidence>
<evidence type="ECO:0000313" key="3">
    <source>
        <dbReference type="EMBL" id="CAI3983515.1"/>
    </source>
</evidence>
<reference evidence="3" key="1">
    <citation type="submission" date="2022-10" db="EMBL/GenBank/DDBJ databases">
        <authorList>
            <person name="Chen Y."/>
            <person name="Dougan E. K."/>
            <person name="Chan C."/>
            <person name="Rhodes N."/>
            <person name="Thang M."/>
        </authorList>
    </citation>
    <scope>NUCLEOTIDE SEQUENCE</scope>
</reference>
<feature type="coiled-coil region" evidence="1">
    <location>
        <begin position="86"/>
        <end position="113"/>
    </location>
</feature>
<keyword evidence="1" id="KW-0175">Coiled coil</keyword>
<dbReference type="EMBL" id="CAMXCT010000810">
    <property type="protein sequence ID" value="CAI3983515.1"/>
    <property type="molecule type" value="Genomic_DNA"/>
</dbReference>
<feature type="region of interest" description="Disordered" evidence="2">
    <location>
        <begin position="304"/>
        <end position="327"/>
    </location>
</feature>
<feature type="compositionally biased region" description="Low complexity" evidence="2">
    <location>
        <begin position="40"/>
        <end position="54"/>
    </location>
</feature>
<evidence type="ECO:0000313" key="5">
    <source>
        <dbReference type="Proteomes" id="UP001152797"/>
    </source>
</evidence>
<keyword evidence="5" id="KW-1185">Reference proteome</keyword>
<feature type="compositionally biased region" description="Basic residues" evidence="2">
    <location>
        <begin position="1"/>
        <end position="11"/>
    </location>
</feature>
<proteinExistence type="predicted"/>
<dbReference type="Proteomes" id="UP001152797">
    <property type="component" value="Unassembled WGS sequence"/>
</dbReference>